<protein>
    <submittedName>
        <fullName evidence="1">Uncharacterized protein</fullName>
    </submittedName>
</protein>
<reference evidence="1" key="2">
    <citation type="submission" date="2022-08" db="UniProtKB">
        <authorList>
            <consortium name="EnsemblMetazoa"/>
        </authorList>
    </citation>
    <scope>IDENTIFICATION</scope>
    <source>
        <strain evidence="1">STECLA/ALBI9_A</strain>
    </source>
</reference>
<keyword evidence="2" id="KW-1185">Reference proteome</keyword>
<name>A0A182FYJ2_ANOAL</name>
<proteinExistence type="predicted"/>
<dbReference type="EnsemblMetazoa" id="AALB014681-RA">
    <property type="protein sequence ID" value="AALB014681-PA"/>
    <property type="gene ID" value="AALB014681"/>
</dbReference>
<reference evidence="1 2" key="1">
    <citation type="journal article" date="2017" name="G3 (Bethesda)">
        <title>The Physical Genome Mapping of Anopheles albimanus Corrected Scaffold Misassemblies and Identified Interarm Rearrangements in Genus Anopheles.</title>
        <authorList>
            <person name="Artemov G.N."/>
            <person name="Peery A.N."/>
            <person name="Jiang X."/>
            <person name="Tu Z."/>
            <person name="Stegniy V.N."/>
            <person name="Sharakhova M.V."/>
            <person name="Sharakhov I.V."/>
        </authorList>
    </citation>
    <scope>NUCLEOTIDE SEQUENCE [LARGE SCALE GENOMIC DNA]</scope>
    <source>
        <strain evidence="1 2">ALBI9_A</strain>
    </source>
</reference>
<dbReference type="AlphaFoldDB" id="A0A182FYJ2"/>
<dbReference type="VEuPathDB" id="VectorBase:AALB20_026828"/>
<evidence type="ECO:0000313" key="1">
    <source>
        <dbReference type="EnsemblMetazoa" id="AALB014681-PA"/>
    </source>
</evidence>
<dbReference type="VEuPathDB" id="VectorBase:AALB014681"/>
<sequence>MINVLFFQKLTVNFTARRNRNAKALAEYKSIMTKERSAIVNASMEEVNTKQWSARYISITPSMEIMKQQEDNLQENIENLKQNCFTACEEDVHSEYVNNGLQK</sequence>
<dbReference type="Proteomes" id="UP000069272">
    <property type="component" value="Chromosome 3R"/>
</dbReference>
<accession>A0A182FYJ2</accession>
<evidence type="ECO:0000313" key="2">
    <source>
        <dbReference type="Proteomes" id="UP000069272"/>
    </source>
</evidence>
<organism evidence="1 2">
    <name type="scientific">Anopheles albimanus</name>
    <name type="common">New world malaria mosquito</name>
    <dbReference type="NCBI Taxonomy" id="7167"/>
    <lineage>
        <taxon>Eukaryota</taxon>
        <taxon>Metazoa</taxon>
        <taxon>Ecdysozoa</taxon>
        <taxon>Arthropoda</taxon>
        <taxon>Hexapoda</taxon>
        <taxon>Insecta</taxon>
        <taxon>Pterygota</taxon>
        <taxon>Neoptera</taxon>
        <taxon>Endopterygota</taxon>
        <taxon>Diptera</taxon>
        <taxon>Nematocera</taxon>
        <taxon>Culicoidea</taxon>
        <taxon>Culicidae</taxon>
        <taxon>Anophelinae</taxon>
        <taxon>Anopheles</taxon>
    </lineage>
</organism>